<dbReference type="SUPFAM" id="SSF46785">
    <property type="entry name" value="Winged helix' DNA-binding domain"/>
    <property type="match status" value="1"/>
</dbReference>
<dbReference type="EMBL" id="QNRK01000004">
    <property type="protein sequence ID" value="RBP16760.1"/>
    <property type="molecule type" value="Genomic_DNA"/>
</dbReference>
<accession>A0A366FRS5</accession>
<dbReference type="GO" id="GO:0043565">
    <property type="term" value="F:sequence-specific DNA binding"/>
    <property type="evidence" value="ECO:0007669"/>
    <property type="project" value="TreeGrafter"/>
</dbReference>
<feature type="domain" description="HTH lysR-type" evidence="5">
    <location>
        <begin position="6"/>
        <end position="63"/>
    </location>
</feature>
<gene>
    <name evidence="6" type="ORF">DFR50_10437</name>
</gene>
<dbReference type="InterPro" id="IPR005119">
    <property type="entry name" value="LysR_subst-bd"/>
</dbReference>
<dbReference type="PRINTS" id="PR00039">
    <property type="entry name" value="HTHLYSR"/>
</dbReference>
<evidence type="ECO:0000256" key="4">
    <source>
        <dbReference type="ARBA" id="ARBA00023163"/>
    </source>
</evidence>
<evidence type="ECO:0000256" key="2">
    <source>
        <dbReference type="ARBA" id="ARBA00023015"/>
    </source>
</evidence>
<reference evidence="6 7" key="1">
    <citation type="submission" date="2018-06" db="EMBL/GenBank/DDBJ databases">
        <title>Genomic Encyclopedia of Type Strains, Phase IV (KMG-IV): sequencing the most valuable type-strain genomes for metagenomic binning, comparative biology and taxonomic classification.</title>
        <authorList>
            <person name="Goeker M."/>
        </authorList>
    </citation>
    <scope>NUCLEOTIDE SEQUENCE [LARGE SCALE GENOMIC DNA]</scope>
    <source>
        <strain evidence="6 7">DSM 24875</strain>
    </source>
</reference>
<evidence type="ECO:0000256" key="3">
    <source>
        <dbReference type="ARBA" id="ARBA00023125"/>
    </source>
</evidence>
<name>A0A366FRS5_9HYPH</name>
<dbReference type="AlphaFoldDB" id="A0A366FRS5"/>
<dbReference type="Proteomes" id="UP000253529">
    <property type="component" value="Unassembled WGS sequence"/>
</dbReference>
<dbReference type="Gene3D" id="3.40.190.290">
    <property type="match status" value="1"/>
</dbReference>
<dbReference type="InterPro" id="IPR000847">
    <property type="entry name" value="LysR_HTH_N"/>
</dbReference>
<sequence>MPDLDPSWDALRTFFAVMRDGSLSGAARRLKLAQPTVGRHIDALEAALGVSLFTRSPRGLVATAAAQALVPYGDAMSAAAAALVRSAASEGDDERGVVRITASEVIGAEVLPSIFAAFRAEHPGVALELAVTNRNEDLARGEADIAVRMVRPTQSGLVARRVGQTRIGLYAHRDYCRRFGEPRSLDELRAIA</sequence>
<dbReference type="PANTHER" id="PTHR30537">
    <property type="entry name" value="HTH-TYPE TRANSCRIPTIONAL REGULATOR"/>
    <property type="match status" value="1"/>
</dbReference>
<dbReference type="RefSeq" id="WP_342634527.1">
    <property type="nucleotide sequence ID" value="NZ_QNRK01000004.1"/>
</dbReference>
<dbReference type="SUPFAM" id="SSF53850">
    <property type="entry name" value="Periplasmic binding protein-like II"/>
    <property type="match status" value="1"/>
</dbReference>
<dbReference type="GO" id="GO:0003700">
    <property type="term" value="F:DNA-binding transcription factor activity"/>
    <property type="evidence" value="ECO:0007669"/>
    <property type="project" value="InterPro"/>
</dbReference>
<evidence type="ECO:0000313" key="6">
    <source>
        <dbReference type="EMBL" id="RBP16760.1"/>
    </source>
</evidence>
<proteinExistence type="inferred from homology"/>
<keyword evidence="7" id="KW-1185">Reference proteome</keyword>
<organism evidence="6 7">
    <name type="scientific">Roseiarcus fermentans</name>
    <dbReference type="NCBI Taxonomy" id="1473586"/>
    <lineage>
        <taxon>Bacteria</taxon>
        <taxon>Pseudomonadati</taxon>
        <taxon>Pseudomonadota</taxon>
        <taxon>Alphaproteobacteria</taxon>
        <taxon>Hyphomicrobiales</taxon>
        <taxon>Roseiarcaceae</taxon>
        <taxon>Roseiarcus</taxon>
    </lineage>
</organism>
<dbReference type="PROSITE" id="PS50931">
    <property type="entry name" value="HTH_LYSR"/>
    <property type="match status" value="1"/>
</dbReference>
<dbReference type="InterPro" id="IPR058163">
    <property type="entry name" value="LysR-type_TF_proteobact-type"/>
</dbReference>
<comment type="caution">
    <text evidence="6">The sequence shown here is derived from an EMBL/GenBank/DDBJ whole genome shotgun (WGS) entry which is preliminary data.</text>
</comment>
<keyword evidence="4" id="KW-0804">Transcription</keyword>
<evidence type="ECO:0000259" key="5">
    <source>
        <dbReference type="PROSITE" id="PS50931"/>
    </source>
</evidence>
<dbReference type="PANTHER" id="PTHR30537:SF3">
    <property type="entry name" value="TRANSCRIPTIONAL REGULATORY PROTEIN"/>
    <property type="match status" value="1"/>
</dbReference>
<keyword evidence="2" id="KW-0805">Transcription regulation</keyword>
<dbReference type="Pfam" id="PF03466">
    <property type="entry name" value="LysR_substrate"/>
    <property type="match status" value="1"/>
</dbReference>
<dbReference type="Pfam" id="PF00126">
    <property type="entry name" value="HTH_1"/>
    <property type="match status" value="1"/>
</dbReference>
<dbReference type="Gene3D" id="1.10.10.10">
    <property type="entry name" value="Winged helix-like DNA-binding domain superfamily/Winged helix DNA-binding domain"/>
    <property type="match status" value="1"/>
</dbReference>
<keyword evidence="3" id="KW-0238">DNA-binding</keyword>
<protein>
    <submittedName>
        <fullName evidence="6">Regulatory helix-turn-helix LysR family protein</fullName>
    </submittedName>
</protein>
<comment type="similarity">
    <text evidence="1">Belongs to the LysR transcriptional regulatory family.</text>
</comment>
<dbReference type="GO" id="GO:0006351">
    <property type="term" value="P:DNA-templated transcription"/>
    <property type="evidence" value="ECO:0007669"/>
    <property type="project" value="TreeGrafter"/>
</dbReference>
<evidence type="ECO:0000313" key="7">
    <source>
        <dbReference type="Proteomes" id="UP000253529"/>
    </source>
</evidence>
<dbReference type="InterPro" id="IPR036388">
    <property type="entry name" value="WH-like_DNA-bd_sf"/>
</dbReference>
<evidence type="ECO:0000256" key="1">
    <source>
        <dbReference type="ARBA" id="ARBA00009437"/>
    </source>
</evidence>
<dbReference type="InterPro" id="IPR036390">
    <property type="entry name" value="WH_DNA-bd_sf"/>
</dbReference>